<name>A0AAW1Q0G8_9CHLO</name>
<feature type="domain" description="Biotin-protein ligase N-terminal" evidence="2">
    <location>
        <begin position="9"/>
        <end position="152"/>
    </location>
</feature>
<dbReference type="PANTHER" id="PTHR12835">
    <property type="entry name" value="BIOTIN PROTEIN LIGASE"/>
    <property type="match status" value="1"/>
</dbReference>
<evidence type="ECO:0000259" key="2">
    <source>
        <dbReference type="Pfam" id="PF09825"/>
    </source>
</evidence>
<accession>A0AAW1Q0G8</accession>
<dbReference type="GO" id="GO:0005737">
    <property type="term" value="C:cytoplasm"/>
    <property type="evidence" value="ECO:0007669"/>
    <property type="project" value="TreeGrafter"/>
</dbReference>
<protein>
    <recommendedName>
        <fullName evidence="2">Biotin-protein ligase N-terminal domain-containing protein</fullName>
    </recommendedName>
</protein>
<comment type="caution">
    <text evidence="3">The sequence shown here is derived from an EMBL/GenBank/DDBJ whole genome shotgun (WGS) entry which is preliminary data.</text>
</comment>
<reference evidence="3 4" key="1">
    <citation type="journal article" date="2024" name="Nat. Commun.">
        <title>Phylogenomics reveals the evolutionary origins of lichenization in chlorophyte algae.</title>
        <authorList>
            <person name="Puginier C."/>
            <person name="Libourel C."/>
            <person name="Otte J."/>
            <person name="Skaloud P."/>
            <person name="Haon M."/>
            <person name="Grisel S."/>
            <person name="Petersen M."/>
            <person name="Berrin J.G."/>
            <person name="Delaux P.M."/>
            <person name="Dal Grande F."/>
            <person name="Keller J."/>
        </authorList>
    </citation>
    <scope>NUCLEOTIDE SEQUENCE [LARGE SCALE GENOMIC DNA]</scope>
    <source>
        <strain evidence="3 4">SAG 2036</strain>
    </source>
</reference>
<dbReference type="SUPFAM" id="SSF52317">
    <property type="entry name" value="Class I glutamine amidotransferase-like"/>
    <property type="match status" value="1"/>
</dbReference>
<proteinExistence type="predicted"/>
<dbReference type="InterPro" id="IPR019197">
    <property type="entry name" value="Biotin-prot_ligase_N"/>
</dbReference>
<dbReference type="EMBL" id="JALJOQ010000002">
    <property type="protein sequence ID" value="KAK9813904.1"/>
    <property type="molecule type" value="Genomic_DNA"/>
</dbReference>
<dbReference type="PANTHER" id="PTHR12835:SF5">
    <property type="entry name" value="BIOTIN--PROTEIN LIGASE"/>
    <property type="match status" value="1"/>
</dbReference>
<evidence type="ECO:0000313" key="3">
    <source>
        <dbReference type="EMBL" id="KAK9813904.1"/>
    </source>
</evidence>
<evidence type="ECO:0000313" key="4">
    <source>
        <dbReference type="Proteomes" id="UP001465755"/>
    </source>
</evidence>
<dbReference type="Pfam" id="PF09825">
    <property type="entry name" value="BPL_N"/>
    <property type="match status" value="1"/>
</dbReference>
<dbReference type="Proteomes" id="UP001465755">
    <property type="component" value="Unassembled WGS sequence"/>
</dbReference>
<dbReference type="InterPro" id="IPR029062">
    <property type="entry name" value="Class_I_gatase-like"/>
</dbReference>
<feature type="compositionally biased region" description="Polar residues" evidence="1">
    <location>
        <begin position="192"/>
        <end position="201"/>
    </location>
</feature>
<dbReference type="GO" id="GO:0004077">
    <property type="term" value="F:biotin--[biotin carboxyl-carrier protein] ligase activity"/>
    <property type="evidence" value="ECO:0007669"/>
    <property type="project" value="TreeGrafter"/>
</dbReference>
<keyword evidence="4" id="KW-1185">Reference proteome</keyword>
<organism evidence="3 4">
    <name type="scientific">Symbiochloris irregularis</name>
    <dbReference type="NCBI Taxonomy" id="706552"/>
    <lineage>
        <taxon>Eukaryota</taxon>
        <taxon>Viridiplantae</taxon>
        <taxon>Chlorophyta</taxon>
        <taxon>core chlorophytes</taxon>
        <taxon>Trebouxiophyceae</taxon>
        <taxon>Trebouxiales</taxon>
        <taxon>Trebouxiaceae</taxon>
        <taxon>Symbiochloris</taxon>
    </lineage>
</organism>
<evidence type="ECO:0000256" key="1">
    <source>
        <dbReference type="SAM" id="MobiDB-lite"/>
    </source>
</evidence>
<sequence>MSSPSEAFRVLVYAGKGAGTRSVLSAVETLRGSLQDSILVAQIGAEDILSSRWQQGCLLLVMPGGADLPYCQALNGKGNELIRDFVETGGAYLGLCAGAYYGCSRIEFELGTPLEVRGSRELKFFGGVARGGVFSGFKYMSEAGAVAAPIACCELDSVGPLRDASGSEHAALPPTAPYSQSDNVERAAADHNSASADGRTTNDACEQFYDYSNGGPKFGQSSALWYPP</sequence>
<feature type="region of interest" description="Disordered" evidence="1">
    <location>
        <begin position="164"/>
        <end position="201"/>
    </location>
</feature>
<dbReference type="AlphaFoldDB" id="A0AAW1Q0G8"/>
<gene>
    <name evidence="3" type="ORF">WJX73_004231</name>
</gene>
<dbReference type="CDD" id="cd03144">
    <property type="entry name" value="GATase1_ScBLP_like"/>
    <property type="match status" value="1"/>
</dbReference>